<gene>
    <name evidence="1" type="ORF">S01H4_57688</name>
</gene>
<comment type="caution">
    <text evidence="1">The sequence shown here is derived from an EMBL/GenBank/DDBJ whole genome shotgun (WGS) entry which is preliminary data.</text>
</comment>
<reference evidence="1" key="1">
    <citation type="journal article" date="2014" name="Front. Microbiol.">
        <title>High frequency of phylogenetically diverse reductive dehalogenase-homologous genes in deep subseafloor sedimentary metagenomes.</title>
        <authorList>
            <person name="Kawai M."/>
            <person name="Futagami T."/>
            <person name="Toyoda A."/>
            <person name="Takaki Y."/>
            <person name="Nishi S."/>
            <person name="Hori S."/>
            <person name="Arai W."/>
            <person name="Tsubouchi T."/>
            <person name="Morono Y."/>
            <person name="Uchiyama I."/>
            <person name="Ito T."/>
            <person name="Fujiyama A."/>
            <person name="Inagaki F."/>
            <person name="Takami H."/>
        </authorList>
    </citation>
    <scope>NUCLEOTIDE SEQUENCE</scope>
    <source>
        <strain evidence="1">Expedition CK06-06</strain>
    </source>
</reference>
<dbReference type="EMBL" id="BART01033607">
    <property type="protein sequence ID" value="GAH09169.1"/>
    <property type="molecule type" value="Genomic_DNA"/>
</dbReference>
<sequence length="56" mass="6110">MFFSGDCNNLADTVTAILKLSGMSALDLIPFSFDELMEIIQEAQKHGTKALITTAF</sequence>
<dbReference type="AlphaFoldDB" id="X1DW47"/>
<proteinExistence type="predicted"/>
<organism evidence="1">
    <name type="scientific">marine sediment metagenome</name>
    <dbReference type="NCBI Taxonomy" id="412755"/>
    <lineage>
        <taxon>unclassified sequences</taxon>
        <taxon>metagenomes</taxon>
        <taxon>ecological metagenomes</taxon>
    </lineage>
</organism>
<name>X1DW47_9ZZZZ</name>
<accession>X1DW47</accession>
<evidence type="ECO:0000313" key="1">
    <source>
        <dbReference type="EMBL" id="GAH09169.1"/>
    </source>
</evidence>
<protein>
    <submittedName>
        <fullName evidence="1">Uncharacterized protein</fullName>
    </submittedName>
</protein>